<evidence type="ECO:0000256" key="5">
    <source>
        <dbReference type="ARBA" id="ARBA00023284"/>
    </source>
</evidence>
<dbReference type="InParanoid" id="A0A540VGJ8"/>
<gene>
    <name evidence="7" type="ORF">FKZ61_10675</name>
</gene>
<comment type="caution">
    <text evidence="7">The sequence shown here is derived from an EMBL/GenBank/DDBJ whole genome shotgun (WGS) entry which is preliminary data.</text>
</comment>
<dbReference type="PANTHER" id="PTHR48105">
    <property type="entry name" value="THIOREDOXIN REDUCTASE 1-RELATED-RELATED"/>
    <property type="match status" value="1"/>
</dbReference>
<evidence type="ECO:0000259" key="6">
    <source>
        <dbReference type="Pfam" id="PF07992"/>
    </source>
</evidence>
<name>A0A540VGJ8_9CHLR</name>
<dbReference type="InterPro" id="IPR036188">
    <property type="entry name" value="FAD/NAD-bd_sf"/>
</dbReference>
<sequence length="299" mass="31932">MRRSAMRVKRVIHIGPARSLGHVVGRRGPVVWGPARLQSYRLVGTSPVVITQSARSLGIGRWVDHIAVTADGQEYSSCALLVATGSRYRRLQVPGEADYIGAGVHFCATCDGPFYKGGHVAVVGGGNSATEESLLLTKFADQVTMIVRDGSFKASPVIQEKVLGDPKIRVLWHTEVVEFQGRGGKLTHLVLKNNQSGQESTLAVDGAFIFIGLTPNTAFLRESPVRLNPWGFIVTGHDLVHDGTRPPGFETRDPGLLETSVPGIFAAGDVRAGSTKQVASAAGEGATAALLIREYLKTV</sequence>
<keyword evidence="4" id="KW-1015">Disulfide bond</keyword>
<keyword evidence="3" id="KW-0560">Oxidoreductase</keyword>
<evidence type="ECO:0000256" key="3">
    <source>
        <dbReference type="ARBA" id="ARBA00023002"/>
    </source>
</evidence>
<dbReference type="InterPro" id="IPR023753">
    <property type="entry name" value="FAD/NAD-binding_dom"/>
</dbReference>
<evidence type="ECO:0000313" key="7">
    <source>
        <dbReference type="EMBL" id="TQE95890.1"/>
    </source>
</evidence>
<keyword evidence="1" id="KW-0285">Flavoprotein</keyword>
<dbReference type="Gene3D" id="3.50.50.60">
    <property type="entry name" value="FAD/NAD(P)-binding domain"/>
    <property type="match status" value="2"/>
</dbReference>
<dbReference type="PRINTS" id="PR00469">
    <property type="entry name" value="PNDRDTASEII"/>
</dbReference>
<reference evidence="7 8" key="1">
    <citation type="submission" date="2019-06" db="EMBL/GenBank/DDBJ databases">
        <title>Genome sequence of Litorilinea aerophila BAA-2444.</title>
        <authorList>
            <person name="Maclea K.S."/>
            <person name="Maurais E.G."/>
            <person name="Iannazzi L.C."/>
        </authorList>
    </citation>
    <scope>NUCLEOTIDE SEQUENCE [LARGE SCALE GENOMIC DNA]</scope>
    <source>
        <strain evidence="7 8">ATCC BAA-2444</strain>
    </source>
</reference>
<dbReference type="AlphaFoldDB" id="A0A540VGJ8"/>
<protein>
    <submittedName>
        <fullName evidence="7">Thioredoxin-disulfide reductase</fullName>
    </submittedName>
</protein>
<dbReference type="InterPro" id="IPR050097">
    <property type="entry name" value="Ferredoxin-NADP_redctase_2"/>
</dbReference>
<evidence type="ECO:0000256" key="1">
    <source>
        <dbReference type="ARBA" id="ARBA00022630"/>
    </source>
</evidence>
<keyword evidence="5" id="KW-0676">Redox-active center</keyword>
<keyword evidence="2" id="KW-0274">FAD</keyword>
<evidence type="ECO:0000256" key="4">
    <source>
        <dbReference type="ARBA" id="ARBA00023157"/>
    </source>
</evidence>
<dbReference type="SUPFAM" id="SSF51905">
    <property type="entry name" value="FAD/NAD(P)-binding domain"/>
    <property type="match status" value="1"/>
</dbReference>
<evidence type="ECO:0000313" key="8">
    <source>
        <dbReference type="Proteomes" id="UP000317371"/>
    </source>
</evidence>
<proteinExistence type="predicted"/>
<dbReference type="OrthoDB" id="166296at2"/>
<evidence type="ECO:0000256" key="2">
    <source>
        <dbReference type="ARBA" id="ARBA00022827"/>
    </source>
</evidence>
<organism evidence="7 8">
    <name type="scientific">Litorilinea aerophila</name>
    <dbReference type="NCBI Taxonomy" id="1204385"/>
    <lineage>
        <taxon>Bacteria</taxon>
        <taxon>Bacillati</taxon>
        <taxon>Chloroflexota</taxon>
        <taxon>Caldilineae</taxon>
        <taxon>Caldilineales</taxon>
        <taxon>Caldilineaceae</taxon>
        <taxon>Litorilinea</taxon>
    </lineage>
</organism>
<dbReference type="PROSITE" id="PS00573">
    <property type="entry name" value="PYRIDINE_REDOX_2"/>
    <property type="match status" value="1"/>
</dbReference>
<dbReference type="Pfam" id="PF07992">
    <property type="entry name" value="Pyr_redox_2"/>
    <property type="match status" value="1"/>
</dbReference>
<dbReference type="GO" id="GO:0016668">
    <property type="term" value="F:oxidoreductase activity, acting on a sulfur group of donors, NAD(P) as acceptor"/>
    <property type="evidence" value="ECO:0007669"/>
    <property type="project" value="UniProtKB-ARBA"/>
</dbReference>
<dbReference type="InterPro" id="IPR008255">
    <property type="entry name" value="Pyr_nucl-diS_OxRdtase_2_AS"/>
</dbReference>
<dbReference type="Proteomes" id="UP000317371">
    <property type="component" value="Unassembled WGS sequence"/>
</dbReference>
<dbReference type="PRINTS" id="PR00368">
    <property type="entry name" value="FADPNR"/>
</dbReference>
<accession>A0A540VGJ8</accession>
<keyword evidence="8" id="KW-1185">Reference proteome</keyword>
<feature type="domain" description="FAD/NAD(P)-binding" evidence="6">
    <location>
        <begin position="68"/>
        <end position="285"/>
    </location>
</feature>
<dbReference type="EMBL" id="VIGC01000011">
    <property type="protein sequence ID" value="TQE95890.1"/>
    <property type="molecule type" value="Genomic_DNA"/>
</dbReference>